<feature type="repeat" description="TPR" evidence="2">
    <location>
        <begin position="223"/>
        <end position="256"/>
    </location>
</feature>
<name>A0A6P6JBI7_CARAU</name>
<dbReference type="PANTHER" id="PTHR14699">
    <property type="entry name" value="STI2 PROTEIN-RELATED"/>
    <property type="match status" value="1"/>
</dbReference>
<dbReference type="KEGG" id="caua:113042721"/>
<dbReference type="Proteomes" id="UP000515129">
    <property type="component" value="Chromosome 24"/>
</dbReference>
<proteinExistence type="inferred from homology"/>
<sequence>MNEALIQCLLSSTSDLDEAVAGDRALYYTALLFWILELDLRARTCVGKMLKPYESSPEGLILKGWMMLTSDTEEDRPQAIRYFDSGVQDTGIVFGLMGKMEHDETSPIRSSSLIQTSSRRSSGLDVPQCFCLTCAEFWREMNVKERLQALMSAVEISEPCNPSMHLEITAAISRLIQFIRLFLSFNRFSKSGLFIKTRSGSVCVPKVWTHPRDPADADSVCASDVFCELGYLLNHQNKYQEVFKCYSTALKTEPECSSALLGTHEAVQRFKDTPEETRLVLAYVDLALVRDDVDAAVVMLQNIFIQAREKMAQIYLERKHKEKLYITCYKEISERLPGPRTRILLADAFMKIHSLQSIR</sequence>
<dbReference type="PANTHER" id="PTHR14699:SF2">
    <property type="entry name" value="TETRATRICOPEPTIDE REPEAT PROTEIN 21A"/>
    <property type="match status" value="1"/>
</dbReference>
<accession>A0A6P6JBI7</accession>
<dbReference type="GO" id="GO:0061512">
    <property type="term" value="P:protein localization to cilium"/>
    <property type="evidence" value="ECO:0007669"/>
    <property type="project" value="TreeGrafter"/>
</dbReference>
<dbReference type="OrthoDB" id="10259630at2759"/>
<dbReference type="GeneID" id="113042721"/>
<dbReference type="GO" id="GO:0035721">
    <property type="term" value="P:intraciliary retrograde transport"/>
    <property type="evidence" value="ECO:0007669"/>
    <property type="project" value="TreeGrafter"/>
</dbReference>
<dbReference type="RefSeq" id="XP_026057521.1">
    <property type="nucleotide sequence ID" value="XM_026201736.1"/>
</dbReference>
<reference evidence="4" key="1">
    <citation type="submission" date="2025-08" db="UniProtKB">
        <authorList>
            <consortium name="RefSeq"/>
        </authorList>
    </citation>
    <scope>IDENTIFICATION</scope>
    <source>
        <strain evidence="4">Wakin</strain>
        <tissue evidence="4">Muscle</tissue>
    </source>
</reference>
<comment type="similarity">
    <text evidence="1">Belongs to the TTC21 family.</text>
</comment>
<dbReference type="InterPro" id="IPR019734">
    <property type="entry name" value="TPR_rpt"/>
</dbReference>
<dbReference type="AlphaFoldDB" id="A0A6P6JBI7"/>
<organism evidence="3 4">
    <name type="scientific">Carassius auratus</name>
    <name type="common">Goldfish</name>
    <dbReference type="NCBI Taxonomy" id="7957"/>
    <lineage>
        <taxon>Eukaryota</taxon>
        <taxon>Metazoa</taxon>
        <taxon>Chordata</taxon>
        <taxon>Craniata</taxon>
        <taxon>Vertebrata</taxon>
        <taxon>Euteleostomi</taxon>
        <taxon>Actinopterygii</taxon>
        <taxon>Neopterygii</taxon>
        <taxon>Teleostei</taxon>
        <taxon>Ostariophysi</taxon>
        <taxon>Cypriniformes</taxon>
        <taxon>Cyprinidae</taxon>
        <taxon>Cyprininae</taxon>
        <taxon>Carassius</taxon>
    </lineage>
</organism>
<dbReference type="GO" id="GO:0030991">
    <property type="term" value="C:intraciliary transport particle A"/>
    <property type="evidence" value="ECO:0007669"/>
    <property type="project" value="TreeGrafter"/>
</dbReference>
<protein>
    <submittedName>
        <fullName evidence="4">Tetratricopeptide repeat protein 21A-like</fullName>
    </submittedName>
</protein>
<keyword evidence="2" id="KW-0802">TPR repeat</keyword>
<dbReference type="GO" id="GO:0005929">
    <property type="term" value="C:cilium"/>
    <property type="evidence" value="ECO:0007669"/>
    <property type="project" value="GOC"/>
</dbReference>
<dbReference type="InterPro" id="IPR011990">
    <property type="entry name" value="TPR-like_helical_dom_sf"/>
</dbReference>
<dbReference type="PROSITE" id="PS50005">
    <property type="entry name" value="TPR"/>
    <property type="match status" value="1"/>
</dbReference>
<gene>
    <name evidence="4" type="primary">LOC113042721</name>
</gene>
<dbReference type="InterPro" id="IPR040364">
    <property type="entry name" value="TTC21A/TTC21B"/>
</dbReference>
<evidence type="ECO:0000313" key="3">
    <source>
        <dbReference type="Proteomes" id="UP000515129"/>
    </source>
</evidence>
<dbReference type="Pfam" id="PF25058">
    <property type="entry name" value="ARM_TT21"/>
    <property type="match status" value="1"/>
</dbReference>
<dbReference type="SUPFAM" id="SSF48452">
    <property type="entry name" value="TPR-like"/>
    <property type="match status" value="1"/>
</dbReference>
<keyword evidence="3" id="KW-1185">Reference proteome</keyword>
<dbReference type="Gene3D" id="1.25.40.10">
    <property type="entry name" value="Tetratricopeptide repeat domain"/>
    <property type="match status" value="1"/>
</dbReference>
<evidence type="ECO:0000256" key="2">
    <source>
        <dbReference type="PROSITE-ProRule" id="PRU00339"/>
    </source>
</evidence>
<evidence type="ECO:0000256" key="1">
    <source>
        <dbReference type="ARBA" id="ARBA00010935"/>
    </source>
</evidence>
<evidence type="ECO:0000313" key="4">
    <source>
        <dbReference type="RefSeq" id="XP_026057521.1"/>
    </source>
</evidence>